<dbReference type="Gene3D" id="3.30.530.20">
    <property type="match status" value="1"/>
</dbReference>
<keyword evidence="2" id="KW-1185">Reference proteome</keyword>
<dbReference type="Proteomes" id="UP000295560">
    <property type="component" value="Unassembled WGS sequence"/>
</dbReference>
<dbReference type="SUPFAM" id="SSF55961">
    <property type="entry name" value="Bet v1-like"/>
    <property type="match status" value="1"/>
</dbReference>
<accession>A0A4V6NDJ4</accession>
<comment type="caution">
    <text evidence="1">The sequence shown here is derived from an EMBL/GenBank/DDBJ whole genome shotgun (WGS) entry which is preliminary data.</text>
</comment>
<protein>
    <recommendedName>
        <fullName evidence="3">Polyketide cyclase/dehydrase/lipid transport protein</fullName>
    </recommendedName>
</protein>
<organism evidence="1 2">
    <name type="scientific">Pseudonocardia endophytica</name>
    <dbReference type="NCBI Taxonomy" id="401976"/>
    <lineage>
        <taxon>Bacteria</taxon>
        <taxon>Bacillati</taxon>
        <taxon>Actinomycetota</taxon>
        <taxon>Actinomycetes</taxon>
        <taxon>Pseudonocardiales</taxon>
        <taxon>Pseudonocardiaceae</taxon>
        <taxon>Pseudonocardia</taxon>
    </lineage>
</organism>
<dbReference type="OrthoDB" id="6624781at2"/>
<dbReference type="EMBL" id="SMFZ01000001">
    <property type="protein sequence ID" value="TCK26186.1"/>
    <property type="molecule type" value="Genomic_DNA"/>
</dbReference>
<evidence type="ECO:0008006" key="3">
    <source>
        <dbReference type="Google" id="ProtNLM"/>
    </source>
</evidence>
<dbReference type="RefSeq" id="WP_132423055.1">
    <property type="nucleotide sequence ID" value="NZ_SMFZ01000001.1"/>
</dbReference>
<sequence length="89" mass="9530">MSEETVSVALHVDASPEAVFAVLTEPRSHPAIDGTGWVVAARASERITGNGQVFRMGTYHPNHPDIAFPPFTPDHLRNSLRNLAGPATA</sequence>
<evidence type="ECO:0000313" key="2">
    <source>
        <dbReference type="Proteomes" id="UP000295560"/>
    </source>
</evidence>
<dbReference type="InterPro" id="IPR023393">
    <property type="entry name" value="START-like_dom_sf"/>
</dbReference>
<name>A0A4V6NDJ4_PSEEN</name>
<proteinExistence type="predicted"/>
<dbReference type="AlphaFoldDB" id="A0A4V6NDJ4"/>
<reference evidence="1 2" key="1">
    <citation type="submission" date="2019-03" db="EMBL/GenBank/DDBJ databases">
        <title>Sequencing the genomes of 1000 actinobacteria strains.</title>
        <authorList>
            <person name="Klenk H.-P."/>
        </authorList>
    </citation>
    <scope>NUCLEOTIDE SEQUENCE [LARGE SCALE GENOMIC DNA]</scope>
    <source>
        <strain evidence="1 2">DSM 44969</strain>
    </source>
</reference>
<gene>
    <name evidence="1" type="ORF">EV378_2015</name>
</gene>
<evidence type="ECO:0000313" key="1">
    <source>
        <dbReference type="EMBL" id="TCK26186.1"/>
    </source>
</evidence>